<dbReference type="PANTHER" id="PTHR30055:SF207">
    <property type="entry name" value="HTH-TYPE TRANSCRIPTIONAL REPRESSOR FATR"/>
    <property type="match status" value="1"/>
</dbReference>
<dbReference type="OrthoDB" id="6430772at2"/>
<dbReference type="STRING" id="316067.Geob_1224"/>
<protein>
    <submittedName>
        <fullName evidence="4">Helix-turn-helix transcriptional regulator, TetR family</fullName>
    </submittedName>
</protein>
<dbReference type="PANTHER" id="PTHR30055">
    <property type="entry name" value="HTH-TYPE TRANSCRIPTIONAL REGULATOR RUTR"/>
    <property type="match status" value="1"/>
</dbReference>
<keyword evidence="1 2" id="KW-0238">DNA-binding</keyword>
<organism evidence="4 5">
    <name type="scientific">Geotalea daltonii (strain DSM 22248 / JCM 15807 / FRC-32)</name>
    <name type="common">Geobacter daltonii</name>
    <dbReference type="NCBI Taxonomy" id="316067"/>
    <lineage>
        <taxon>Bacteria</taxon>
        <taxon>Pseudomonadati</taxon>
        <taxon>Thermodesulfobacteriota</taxon>
        <taxon>Desulfuromonadia</taxon>
        <taxon>Geobacterales</taxon>
        <taxon>Geobacteraceae</taxon>
        <taxon>Geotalea</taxon>
    </lineage>
</organism>
<dbReference type="Gene3D" id="1.10.357.10">
    <property type="entry name" value="Tetracycline Repressor, domain 2"/>
    <property type="match status" value="1"/>
</dbReference>
<accession>B9M3U1</accession>
<dbReference type="PROSITE" id="PS50977">
    <property type="entry name" value="HTH_TETR_2"/>
    <property type="match status" value="1"/>
</dbReference>
<dbReference type="InterPro" id="IPR001647">
    <property type="entry name" value="HTH_TetR"/>
</dbReference>
<dbReference type="KEGG" id="geo:Geob_1224"/>
<dbReference type="InterPro" id="IPR054422">
    <property type="entry name" value="TetR-like_HI_0893_C"/>
</dbReference>
<dbReference type="Pfam" id="PF22604">
    <property type="entry name" value="TetR_HI_0893_C"/>
    <property type="match status" value="1"/>
</dbReference>
<dbReference type="GO" id="GO:0000976">
    <property type="term" value="F:transcription cis-regulatory region binding"/>
    <property type="evidence" value="ECO:0007669"/>
    <property type="project" value="TreeGrafter"/>
</dbReference>
<dbReference type="AlphaFoldDB" id="B9M3U1"/>
<dbReference type="HOGENOM" id="CLU_069356_12_9_7"/>
<dbReference type="PRINTS" id="PR00455">
    <property type="entry name" value="HTHTETR"/>
</dbReference>
<evidence type="ECO:0000256" key="2">
    <source>
        <dbReference type="PROSITE-ProRule" id="PRU00335"/>
    </source>
</evidence>
<dbReference type="InterPro" id="IPR050109">
    <property type="entry name" value="HTH-type_TetR-like_transc_reg"/>
</dbReference>
<feature type="DNA-binding region" description="H-T-H motif" evidence="2">
    <location>
        <begin position="27"/>
        <end position="46"/>
    </location>
</feature>
<dbReference type="SUPFAM" id="SSF46689">
    <property type="entry name" value="Homeodomain-like"/>
    <property type="match status" value="1"/>
</dbReference>
<reference evidence="4 5" key="1">
    <citation type="submission" date="2009-01" db="EMBL/GenBank/DDBJ databases">
        <title>Complete sequence of Geobacter sp. FRC-32.</title>
        <authorList>
            <consortium name="US DOE Joint Genome Institute"/>
            <person name="Lucas S."/>
            <person name="Copeland A."/>
            <person name="Lapidus A."/>
            <person name="Glavina del Rio T."/>
            <person name="Dalin E."/>
            <person name="Tice H."/>
            <person name="Bruce D."/>
            <person name="Goodwin L."/>
            <person name="Pitluck S."/>
            <person name="Saunders E."/>
            <person name="Brettin T."/>
            <person name="Detter J.C."/>
            <person name="Han C."/>
            <person name="Larimer F."/>
            <person name="Land M."/>
            <person name="Hauser L."/>
            <person name="Kyrpides N."/>
            <person name="Ovchinnikova G."/>
            <person name="Kostka J."/>
            <person name="Richardson P."/>
        </authorList>
    </citation>
    <scope>NUCLEOTIDE SEQUENCE [LARGE SCALE GENOMIC DNA]</scope>
    <source>
        <strain evidence="5">DSM 22248 / JCM 15807 / FRC-32</strain>
    </source>
</reference>
<feature type="domain" description="HTH tetR-type" evidence="3">
    <location>
        <begin position="4"/>
        <end position="64"/>
    </location>
</feature>
<keyword evidence="5" id="KW-1185">Reference proteome</keyword>
<dbReference type="InterPro" id="IPR009057">
    <property type="entry name" value="Homeodomain-like_sf"/>
</dbReference>
<dbReference type="Pfam" id="PF00440">
    <property type="entry name" value="TetR_N"/>
    <property type="match status" value="1"/>
</dbReference>
<gene>
    <name evidence="4" type="ordered locus">Geob_1224</name>
</gene>
<dbReference type="Proteomes" id="UP000007721">
    <property type="component" value="Chromosome"/>
</dbReference>
<dbReference type="EMBL" id="CP001390">
    <property type="protein sequence ID" value="ACM19584.1"/>
    <property type="molecule type" value="Genomic_DNA"/>
</dbReference>
<name>B9M3U1_GEODF</name>
<evidence type="ECO:0000259" key="3">
    <source>
        <dbReference type="PROSITE" id="PS50977"/>
    </source>
</evidence>
<dbReference type="eggNOG" id="COG1309">
    <property type="taxonomic scope" value="Bacteria"/>
</dbReference>
<sequence>MEKCDKKETIIQAALELVAEHGFHGAPMAMIAEKAGVGAGTIYRYFDCKDTLIMEIYGIVEERFVTALMEGYPEKGSVRERFLHMGAVLVRHLIAAPLELRFVEQFHNSPYGVAHRREKLFGEREKDIIRELFDEAKQQQIFKDLDLPILFALSFGPLVDVSRDHILKFINLTDQLIEQTVGACWDAVRR</sequence>
<dbReference type="GO" id="GO:0003700">
    <property type="term" value="F:DNA-binding transcription factor activity"/>
    <property type="evidence" value="ECO:0007669"/>
    <property type="project" value="TreeGrafter"/>
</dbReference>
<evidence type="ECO:0000256" key="1">
    <source>
        <dbReference type="ARBA" id="ARBA00023125"/>
    </source>
</evidence>
<proteinExistence type="predicted"/>
<dbReference type="RefSeq" id="WP_012646313.1">
    <property type="nucleotide sequence ID" value="NC_011979.1"/>
</dbReference>
<evidence type="ECO:0000313" key="4">
    <source>
        <dbReference type="EMBL" id="ACM19584.1"/>
    </source>
</evidence>
<evidence type="ECO:0000313" key="5">
    <source>
        <dbReference type="Proteomes" id="UP000007721"/>
    </source>
</evidence>